<evidence type="ECO:0000313" key="1">
    <source>
        <dbReference type="EMBL" id="SFJ54164.1"/>
    </source>
</evidence>
<reference evidence="2" key="1">
    <citation type="submission" date="2016-10" db="EMBL/GenBank/DDBJ databases">
        <authorList>
            <person name="Varghese N."/>
            <person name="Submissions S."/>
        </authorList>
    </citation>
    <scope>NUCLEOTIDE SEQUENCE [LARGE SCALE GENOMIC DNA]</scope>
    <source>
        <strain evidence="2">OK042</strain>
    </source>
</reference>
<dbReference type="RefSeq" id="WP_092267540.1">
    <property type="nucleotide sequence ID" value="NZ_FORT01000004.1"/>
</dbReference>
<evidence type="ECO:0000313" key="2">
    <source>
        <dbReference type="Proteomes" id="UP000198915"/>
    </source>
</evidence>
<dbReference type="EMBL" id="FORT01000004">
    <property type="protein sequence ID" value="SFJ54164.1"/>
    <property type="molecule type" value="Genomic_DNA"/>
</dbReference>
<accession>A0A1I3S5U5</accession>
<proteinExistence type="predicted"/>
<organism evidence="1 2">
    <name type="scientific">Brevibacillus centrosporus</name>
    <dbReference type="NCBI Taxonomy" id="54910"/>
    <lineage>
        <taxon>Bacteria</taxon>
        <taxon>Bacillati</taxon>
        <taxon>Bacillota</taxon>
        <taxon>Bacilli</taxon>
        <taxon>Bacillales</taxon>
        <taxon>Paenibacillaceae</taxon>
        <taxon>Brevibacillus</taxon>
    </lineage>
</organism>
<dbReference type="AlphaFoldDB" id="A0A1I3S5U5"/>
<name>A0A1I3S5U5_9BACL</name>
<keyword evidence="2" id="KW-1185">Reference proteome</keyword>
<protein>
    <submittedName>
        <fullName evidence="1">Uncharacterized protein</fullName>
    </submittedName>
</protein>
<gene>
    <name evidence="1" type="ORF">SAMN05518846_10452</name>
</gene>
<dbReference type="Proteomes" id="UP000198915">
    <property type="component" value="Unassembled WGS sequence"/>
</dbReference>
<sequence>MPFIWFAAFLLLTGCAGNTAEERSFIQSDRHFYYQQSVVHPFGLEPNVTPYGPPVNASTSGEYDRWIRPDAVSQYPGLSPK</sequence>